<organism evidence="2">
    <name type="scientific">hydrothermal vent metagenome</name>
    <dbReference type="NCBI Taxonomy" id="652676"/>
    <lineage>
        <taxon>unclassified sequences</taxon>
        <taxon>metagenomes</taxon>
        <taxon>ecological metagenomes</taxon>
    </lineage>
</organism>
<protein>
    <submittedName>
        <fullName evidence="2">Oxidoreductase</fullName>
    </submittedName>
</protein>
<dbReference type="InterPro" id="IPR006076">
    <property type="entry name" value="FAD-dep_OxRdtase"/>
</dbReference>
<dbReference type="PANTHER" id="PTHR13847">
    <property type="entry name" value="SARCOSINE DEHYDROGENASE-RELATED"/>
    <property type="match status" value="1"/>
</dbReference>
<feature type="non-terminal residue" evidence="2">
    <location>
        <position position="355"/>
    </location>
</feature>
<dbReference type="PANTHER" id="PTHR13847:SF281">
    <property type="entry name" value="FAD DEPENDENT OXIDOREDUCTASE DOMAIN-CONTAINING PROTEIN"/>
    <property type="match status" value="1"/>
</dbReference>
<evidence type="ECO:0000313" key="2">
    <source>
        <dbReference type="EMBL" id="VAV99801.1"/>
    </source>
</evidence>
<sequence>MNILYANDRPGKYPASYYHATAPELEKFASLQGDVTCDVCVIGAGYTGLSTALHLAEKNYDVILLDAHRIGWGASGRNGGQLASGQRVEQRDLEKMVDMDVAKTLWQLGRDANALVRDLIKKHKINCDLKNGVIHANHRNRYTKHSQAEVDHLNTAYGYNKISFLDQQKIRQLLDTNAYYSGTLDMGAAHLHPLKLAFGFARAAVKAGVRVFEQTEVLNIEQTDPAKIITTNGTITARFAALACNGYLGDLDKKTARHVMPINNFIIATEPLDKDLATLLIANNAAVADSKFVINYYRLSADNRLLFGGGENYSYTFPKDIKGFVRKPMLEIYPQLKDVKVDYGWGGTLAITMNR</sequence>
<name>A0A3B0SAM3_9ZZZZ</name>
<dbReference type="InterPro" id="IPR036188">
    <property type="entry name" value="FAD/NAD-bd_sf"/>
</dbReference>
<dbReference type="Gene3D" id="3.50.50.60">
    <property type="entry name" value="FAD/NAD(P)-binding domain"/>
    <property type="match status" value="1"/>
</dbReference>
<dbReference type="GO" id="GO:0005737">
    <property type="term" value="C:cytoplasm"/>
    <property type="evidence" value="ECO:0007669"/>
    <property type="project" value="TreeGrafter"/>
</dbReference>
<evidence type="ECO:0000259" key="1">
    <source>
        <dbReference type="Pfam" id="PF01266"/>
    </source>
</evidence>
<feature type="domain" description="FAD dependent oxidoreductase" evidence="1">
    <location>
        <begin position="38"/>
        <end position="350"/>
    </location>
</feature>
<gene>
    <name evidence="2" type="ORF">MNBD_ALPHA08-817</name>
</gene>
<dbReference type="SUPFAM" id="SSF51905">
    <property type="entry name" value="FAD/NAD(P)-binding domain"/>
    <property type="match status" value="1"/>
</dbReference>
<dbReference type="Pfam" id="PF01266">
    <property type="entry name" value="DAO"/>
    <property type="match status" value="1"/>
</dbReference>
<reference evidence="2" key="1">
    <citation type="submission" date="2018-06" db="EMBL/GenBank/DDBJ databases">
        <authorList>
            <person name="Zhirakovskaya E."/>
        </authorList>
    </citation>
    <scope>NUCLEOTIDE SEQUENCE</scope>
</reference>
<proteinExistence type="predicted"/>
<accession>A0A3B0SAM3</accession>
<dbReference type="EMBL" id="UOEC01000166">
    <property type="protein sequence ID" value="VAV99801.1"/>
    <property type="molecule type" value="Genomic_DNA"/>
</dbReference>
<dbReference type="AlphaFoldDB" id="A0A3B0SAM3"/>
<dbReference type="Gene3D" id="3.30.9.10">
    <property type="entry name" value="D-Amino Acid Oxidase, subunit A, domain 2"/>
    <property type="match status" value="1"/>
</dbReference>